<evidence type="ECO:0000259" key="11">
    <source>
        <dbReference type="Pfam" id="PF20560"/>
    </source>
</evidence>
<dbReference type="GO" id="GO:0015031">
    <property type="term" value="P:protein transport"/>
    <property type="evidence" value="ECO:0007669"/>
    <property type="project" value="UniProtKB-KW"/>
</dbReference>
<dbReference type="GO" id="GO:0071978">
    <property type="term" value="P:bacterial-type flagellum-dependent swarming motility"/>
    <property type="evidence" value="ECO:0007669"/>
    <property type="project" value="InterPro"/>
</dbReference>
<evidence type="ECO:0000256" key="3">
    <source>
        <dbReference type="ARBA" id="ARBA00022692"/>
    </source>
</evidence>
<dbReference type="PANTHER" id="PTHR30433:SF3">
    <property type="entry name" value="MOTILITY PROTEIN A"/>
    <property type="match status" value="1"/>
</dbReference>
<feature type="transmembrane region" description="Helical" evidence="9">
    <location>
        <begin position="149"/>
        <end position="169"/>
    </location>
</feature>
<dbReference type="InterPro" id="IPR046786">
    <property type="entry name" value="MotA_N"/>
</dbReference>
<dbReference type="PANTHER" id="PTHR30433">
    <property type="entry name" value="CHEMOTAXIS PROTEIN MOTA"/>
    <property type="match status" value="1"/>
</dbReference>
<accession>A0A9E7BYS1</accession>
<dbReference type="Pfam" id="PF01618">
    <property type="entry name" value="MotA_ExbB"/>
    <property type="match status" value="1"/>
</dbReference>
<evidence type="ECO:0000256" key="4">
    <source>
        <dbReference type="ARBA" id="ARBA00022779"/>
    </source>
</evidence>
<evidence type="ECO:0000313" key="13">
    <source>
        <dbReference type="Proteomes" id="UP001162834"/>
    </source>
</evidence>
<feature type="transmembrane region" description="Helical" evidence="9">
    <location>
        <begin position="181"/>
        <end position="203"/>
    </location>
</feature>
<proteinExistence type="inferred from homology"/>
<organism evidence="12 13">
    <name type="scientific">Capillimicrobium parvum</name>
    <dbReference type="NCBI Taxonomy" id="2884022"/>
    <lineage>
        <taxon>Bacteria</taxon>
        <taxon>Bacillati</taxon>
        <taxon>Actinomycetota</taxon>
        <taxon>Thermoleophilia</taxon>
        <taxon>Solirubrobacterales</taxon>
        <taxon>Capillimicrobiaceae</taxon>
        <taxon>Capillimicrobium</taxon>
    </lineage>
</organism>
<feature type="domain" description="MotA/TolQ/ExbB proton channel" evidence="10">
    <location>
        <begin position="101"/>
        <end position="217"/>
    </location>
</feature>
<dbReference type="InterPro" id="IPR047055">
    <property type="entry name" value="MotA-like"/>
</dbReference>
<reference evidence="12" key="1">
    <citation type="journal article" date="2022" name="Int. J. Syst. Evol. Microbiol.">
        <title>Pseudomonas aegrilactucae sp. nov. and Pseudomonas morbosilactucae sp. nov., pathogens causing bacterial rot of lettuce in Japan.</title>
        <authorList>
            <person name="Sawada H."/>
            <person name="Fujikawa T."/>
            <person name="Satou M."/>
        </authorList>
    </citation>
    <scope>NUCLEOTIDE SEQUENCE</scope>
    <source>
        <strain evidence="12">0166_1</strain>
    </source>
</reference>
<comment type="similarity">
    <text evidence="7">Belongs to the exbB/tolQ family.</text>
</comment>
<sequence length="273" mass="28091">MKAATVIGLVIALVGLAGGATIEGTAVTAVIQPPALLIVLGGTFGATMAACGMEGVKSIAPGYKLAMSPPELDLPGRVRELVGLAERARKEGLLALEGELENVEDAYMRSGLQLVVDGTEPELVREVLEGEIDGMEARHKSGYDAFEKAGGFAPTIGIIGTVLSLIHVLGNLSDPGSLGPAISGAFIATLLGVGTANIVYLPVGNRLKKLSGQEAAMRTMVLEGILAIQAGDNPRIVTEKLLTYLPPADREAAREPSGPNLRLADPPGEAQAA</sequence>
<dbReference type="InterPro" id="IPR002898">
    <property type="entry name" value="MotA_ExbB_proton_chnl"/>
</dbReference>
<keyword evidence="13" id="KW-1185">Reference proteome</keyword>
<keyword evidence="7" id="KW-0653">Protein transport</keyword>
<keyword evidence="3 9" id="KW-0812">Transmembrane</keyword>
<dbReference type="EMBL" id="CP087164">
    <property type="protein sequence ID" value="UGS33719.1"/>
    <property type="molecule type" value="Genomic_DNA"/>
</dbReference>
<dbReference type="NCBIfam" id="NF006583">
    <property type="entry name" value="PRK09109.1"/>
    <property type="match status" value="1"/>
</dbReference>
<evidence type="ECO:0000256" key="8">
    <source>
        <dbReference type="SAM" id="MobiDB-lite"/>
    </source>
</evidence>
<keyword evidence="6 9" id="KW-0472">Membrane</keyword>
<dbReference type="AlphaFoldDB" id="A0A9E7BYS1"/>
<keyword evidence="5 9" id="KW-1133">Transmembrane helix</keyword>
<evidence type="ECO:0000256" key="2">
    <source>
        <dbReference type="ARBA" id="ARBA00022475"/>
    </source>
</evidence>
<evidence type="ECO:0000256" key="6">
    <source>
        <dbReference type="ARBA" id="ARBA00023136"/>
    </source>
</evidence>
<feature type="transmembrane region" description="Helical" evidence="9">
    <location>
        <begin position="35"/>
        <end position="56"/>
    </location>
</feature>
<feature type="domain" description="Motility protein A N-terminal" evidence="11">
    <location>
        <begin position="6"/>
        <end position="70"/>
    </location>
</feature>
<evidence type="ECO:0000313" key="12">
    <source>
        <dbReference type="EMBL" id="UGS33719.1"/>
    </source>
</evidence>
<comment type="subcellular location">
    <subcellularLocation>
        <location evidence="1">Cell membrane</location>
        <topology evidence="1">Multi-pass membrane protein</topology>
    </subcellularLocation>
    <subcellularLocation>
        <location evidence="7">Membrane</location>
        <topology evidence="7">Multi-pass membrane protein</topology>
    </subcellularLocation>
</comment>
<dbReference type="GO" id="GO:0006935">
    <property type="term" value="P:chemotaxis"/>
    <property type="evidence" value="ECO:0007669"/>
    <property type="project" value="InterPro"/>
</dbReference>
<feature type="region of interest" description="Disordered" evidence="8">
    <location>
        <begin position="248"/>
        <end position="273"/>
    </location>
</feature>
<keyword evidence="2" id="KW-1003">Cell membrane</keyword>
<protein>
    <submittedName>
        <fullName evidence="12">Chemotaxis protein PomA</fullName>
    </submittedName>
</protein>
<name>A0A9E7BYS1_9ACTN</name>
<dbReference type="GO" id="GO:0005886">
    <property type="term" value="C:plasma membrane"/>
    <property type="evidence" value="ECO:0007669"/>
    <property type="project" value="UniProtKB-SubCell"/>
</dbReference>
<dbReference type="Proteomes" id="UP001162834">
    <property type="component" value="Chromosome"/>
</dbReference>
<dbReference type="RefSeq" id="WP_259313413.1">
    <property type="nucleotide sequence ID" value="NZ_CP087164.1"/>
</dbReference>
<evidence type="ECO:0000259" key="10">
    <source>
        <dbReference type="Pfam" id="PF01618"/>
    </source>
</evidence>
<gene>
    <name evidence="12" type="primary">pomA</name>
    <name evidence="12" type="ORF">DSM104329_00084</name>
</gene>
<evidence type="ECO:0000256" key="1">
    <source>
        <dbReference type="ARBA" id="ARBA00004651"/>
    </source>
</evidence>
<dbReference type="KEGG" id="sbae:DSM104329_00084"/>
<keyword evidence="7" id="KW-0813">Transport</keyword>
<evidence type="ECO:0000256" key="7">
    <source>
        <dbReference type="RuleBase" id="RU004057"/>
    </source>
</evidence>
<evidence type="ECO:0000256" key="9">
    <source>
        <dbReference type="SAM" id="Phobius"/>
    </source>
</evidence>
<keyword evidence="4" id="KW-0283">Flagellar rotation</keyword>
<evidence type="ECO:0000256" key="5">
    <source>
        <dbReference type="ARBA" id="ARBA00022989"/>
    </source>
</evidence>
<dbReference type="Pfam" id="PF20560">
    <property type="entry name" value="MotA_N"/>
    <property type="match status" value="1"/>
</dbReference>